<gene>
    <name evidence="1" type="ORF">UFOVP631_19</name>
</gene>
<dbReference type="EMBL" id="LR796611">
    <property type="protein sequence ID" value="CAB4154244.1"/>
    <property type="molecule type" value="Genomic_DNA"/>
</dbReference>
<organism evidence="1">
    <name type="scientific">uncultured Caudovirales phage</name>
    <dbReference type="NCBI Taxonomy" id="2100421"/>
    <lineage>
        <taxon>Viruses</taxon>
        <taxon>Duplodnaviria</taxon>
        <taxon>Heunggongvirae</taxon>
        <taxon>Uroviricota</taxon>
        <taxon>Caudoviricetes</taxon>
        <taxon>Peduoviridae</taxon>
        <taxon>Maltschvirus</taxon>
        <taxon>Maltschvirus maltsch</taxon>
    </lineage>
</organism>
<sequence>MIGWRPNREESRARKLTMAYGRGYAKGYEQGAKDMTEYLTEQVIYSLNQDAVLRTTVDVDTLERVVEIIEAVRDIGKA</sequence>
<reference evidence="1" key="1">
    <citation type="submission" date="2020-04" db="EMBL/GenBank/DDBJ databases">
        <authorList>
            <person name="Chiriac C."/>
            <person name="Salcher M."/>
            <person name="Ghai R."/>
            <person name="Kavagutti S V."/>
        </authorList>
    </citation>
    <scope>NUCLEOTIDE SEQUENCE</scope>
</reference>
<accession>A0A6J5NFJ1</accession>
<evidence type="ECO:0000313" key="1">
    <source>
        <dbReference type="EMBL" id="CAB4154244.1"/>
    </source>
</evidence>
<name>A0A6J5NFJ1_9CAUD</name>
<proteinExistence type="predicted"/>
<protein>
    <submittedName>
        <fullName evidence="1">Uncharacterized protein</fullName>
    </submittedName>
</protein>